<dbReference type="Proteomes" id="UP000275225">
    <property type="component" value="Unassembled WGS sequence"/>
</dbReference>
<evidence type="ECO:0000259" key="2">
    <source>
        <dbReference type="Pfam" id="PF13400"/>
    </source>
</evidence>
<keyword evidence="1" id="KW-0472">Membrane</keyword>
<feature type="transmembrane region" description="Helical" evidence="1">
    <location>
        <begin position="12"/>
        <end position="36"/>
    </location>
</feature>
<evidence type="ECO:0000313" key="4">
    <source>
        <dbReference type="Proteomes" id="UP000275225"/>
    </source>
</evidence>
<dbReference type="EMBL" id="RQJX01000001">
    <property type="protein sequence ID" value="RQN10177.1"/>
    <property type="molecule type" value="Genomic_DNA"/>
</dbReference>
<dbReference type="RefSeq" id="WP_124235372.1">
    <property type="nucleotide sequence ID" value="NZ_JBHUFI010000007.1"/>
</dbReference>
<dbReference type="OrthoDB" id="3748937at2"/>
<dbReference type="InterPro" id="IPR028087">
    <property type="entry name" value="Tad_N"/>
</dbReference>
<dbReference type="AlphaFoldDB" id="A0A3N6ZT19"/>
<name>A0A3N6ZT19_9ACTN</name>
<keyword evidence="1" id="KW-0812">Transmembrane</keyword>
<feature type="domain" description="Putative Flp pilus-assembly TadG-like N-terminal" evidence="2">
    <location>
        <begin position="8"/>
        <end position="54"/>
    </location>
</feature>
<accession>A0A3N6ZT19</accession>
<comment type="caution">
    <text evidence="3">The sequence shown here is derived from an EMBL/GenBank/DDBJ whole genome shotgun (WGS) entry which is preliminary data.</text>
</comment>
<keyword evidence="4" id="KW-1185">Reference proteome</keyword>
<sequence>MKRGPEHGQITVLTVGFLLILGLLTVVVINASAAFLERRELLNLADRAALTAADGLARDQLYRQGVDSEVPIDVAEAQRLAASVVPTDAALDVRVEDGTVHVRLERTYGLPITPPGWRDSARIGAESTAQLQVAQRP</sequence>
<proteinExistence type="predicted"/>
<evidence type="ECO:0000256" key="1">
    <source>
        <dbReference type="SAM" id="Phobius"/>
    </source>
</evidence>
<reference evidence="3 4" key="1">
    <citation type="submission" date="2018-11" db="EMBL/GenBank/DDBJ databases">
        <authorList>
            <person name="Li F."/>
        </authorList>
    </citation>
    <scope>NUCLEOTIDE SEQUENCE [LARGE SCALE GENOMIC DNA]</scope>
    <source>
        <strain evidence="3 4">YS17T</strain>
    </source>
</reference>
<gene>
    <name evidence="3" type="ORF">EHW97_01430</name>
</gene>
<protein>
    <recommendedName>
        <fullName evidence="2">Putative Flp pilus-assembly TadG-like N-terminal domain-containing protein</fullName>
    </recommendedName>
</protein>
<dbReference type="Pfam" id="PF13400">
    <property type="entry name" value="Tad"/>
    <property type="match status" value="1"/>
</dbReference>
<organism evidence="3 4">
    <name type="scientific">Aeromicrobium camelliae</name>
    <dbReference type="NCBI Taxonomy" id="1538144"/>
    <lineage>
        <taxon>Bacteria</taxon>
        <taxon>Bacillati</taxon>
        <taxon>Actinomycetota</taxon>
        <taxon>Actinomycetes</taxon>
        <taxon>Propionibacteriales</taxon>
        <taxon>Nocardioidaceae</taxon>
        <taxon>Aeromicrobium</taxon>
    </lineage>
</organism>
<keyword evidence="1" id="KW-1133">Transmembrane helix</keyword>
<evidence type="ECO:0000313" key="3">
    <source>
        <dbReference type="EMBL" id="RQN10177.1"/>
    </source>
</evidence>